<gene>
    <name evidence="2" type="ORF">SAY86_015309</name>
</gene>
<accession>A0AAN7KHS5</accession>
<protein>
    <submittedName>
        <fullName evidence="2">Uncharacterized protein</fullName>
    </submittedName>
</protein>
<keyword evidence="3" id="KW-1185">Reference proteome</keyword>
<evidence type="ECO:0000256" key="1">
    <source>
        <dbReference type="SAM" id="Phobius"/>
    </source>
</evidence>
<comment type="caution">
    <text evidence="2">The sequence shown here is derived from an EMBL/GenBank/DDBJ whole genome shotgun (WGS) entry which is preliminary data.</text>
</comment>
<dbReference type="EMBL" id="JAXQNO010000022">
    <property type="protein sequence ID" value="KAK4767559.1"/>
    <property type="molecule type" value="Genomic_DNA"/>
</dbReference>
<keyword evidence="1" id="KW-0812">Transmembrane</keyword>
<evidence type="ECO:0000313" key="2">
    <source>
        <dbReference type="EMBL" id="KAK4767559.1"/>
    </source>
</evidence>
<organism evidence="2 3">
    <name type="scientific">Trapa natans</name>
    <name type="common">Water chestnut</name>
    <dbReference type="NCBI Taxonomy" id="22666"/>
    <lineage>
        <taxon>Eukaryota</taxon>
        <taxon>Viridiplantae</taxon>
        <taxon>Streptophyta</taxon>
        <taxon>Embryophyta</taxon>
        <taxon>Tracheophyta</taxon>
        <taxon>Spermatophyta</taxon>
        <taxon>Magnoliopsida</taxon>
        <taxon>eudicotyledons</taxon>
        <taxon>Gunneridae</taxon>
        <taxon>Pentapetalae</taxon>
        <taxon>rosids</taxon>
        <taxon>malvids</taxon>
        <taxon>Myrtales</taxon>
        <taxon>Lythraceae</taxon>
        <taxon>Trapa</taxon>
    </lineage>
</organism>
<keyword evidence="1" id="KW-0472">Membrane</keyword>
<evidence type="ECO:0000313" key="3">
    <source>
        <dbReference type="Proteomes" id="UP001346149"/>
    </source>
</evidence>
<dbReference type="AlphaFoldDB" id="A0AAN7KHS5"/>
<reference evidence="2 3" key="1">
    <citation type="journal article" date="2023" name="Hortic Res">
        <title>Pangenome of water caltrop reveals structural variations and asymmetric subgenome divergence after allopolyploidization.</title>
        <authorList>
            <person name="Zhang X."/>
            <person name="Chen Y."/>
            <person name="Wang L."/>
            <person name="Yuan Y."/>
            <person name="Fang M."/>
            <person name="Shi L."/>
            <person name="Lu R."/>
            <person name="Comes H.P."/>
            <person name="Ma Y."/>
            <person name="Chen Y."/>
            <person name="Huang G."/>
            <person name="Zhou Y."/>
            <person name="Zheng Z."/>
            <person name="Qiu Y."/>
        </authorList>
    </citation>
    <scope>NUCLEOTIDE SEQUENCE [LARGE SCALE GENOMIC DNA]</scope>
    <source>
        <strain evidence="2">F231</strain>
    </source>
</reference>
<dbReference type="Proteomes" id="UP001346149">
    <property type="component" value="Unassembled WGS sequence"/>
</dbReference>
<feature type="transmembrane region" description="Helical" evidence="1">
    <location>
        <begin position="52"/>
        <end position="74"/>
    </location>
</feature>
<sequence>MNWECMIDFGIFVIREKPLCWILTHRAFYVLLNDVFVPLKFSGLLYCLKTTFMLLVLIPIGIFMHLYVPLLVLAQLFNMKLAKPGIQDAYHGSCHLSHMGLVLSIIVGHTNQVDVLLDCDIVLMRN</sequence>
<name>A0AAN7KHS5_TRANT</name>
<keyword evidence="1" id="KW-1133">Transmembrane helix</keyword>
<proteinExistence type="predicted"/>